<organism evidence="2 3">
    <name type="scientific">Rhizoclosmatium globosum</name>
    <dbReference type="NCBI Taxonomy" id="329046"/>
    <lineage>
        <taxon>Eukaryota</taxon>
        <taxon>Fungi</taxon>
        <taxon>Fungi incertae sedis</taxon>
        <taxon>Chytridiomycota</taxon>
        <taxon>Chytridiomycota incertae sedis</taxon>
        <taxon>Chytridiomycetes</taxon>
        <taxon>Chytridiales</taxon>
        <taxon>Chytriomycetaceae</taxon>
        <taxon>Rhizoclosmatium</taxon>
    </lineage>
</organism>
<feature type="domain" description="N-acetyltransferase" evidence="1">
    <location>
        <begin position="9"/>
        <end position="169"/>
    </location>
</feature>
<accession>A0A1Y2CAC8</accession>
<comment type="caution">
    <text evidence="2">The sequence shown here is derived from an EMBL/GenBank/DDBJ whole genome shotgun (WGS) entry which is preliminary data.</text>
</comment>
<name>A0A1Y2CAC8_9FUNG</name>
<sequence length="176" mass="19931">MTIPPTPQIVYRPAVLADAEQCAKVYNEGWIYAFTRTKLISDDITKKVAEGRLAGLQSTIPLHGGIDKTGRMRIRAVKRTGCCSWISLELLNMYIDTNFHGRGIGPNMVKEGIRLLGWTEKDGKMFCRVLERNYRAVKFYEKMGGRVVNSEVTTKYSDFEQALLTMGWDSVLDVKC</sequence>
<keyword evidence="3" id="KW-1185">Reference proteome</keyword>
<evidence type="ECO:0000313" key="2">
    <source>
        <dbReference type="EMBL" id="ORY43980.1"/>
    </source>
</evidence>
<dbReference type="OrthoDB" id="9975416at2759"/>
<evidence type="ECO:0000259" key="1">
    <source>
        <dbReference type="PROSITE" id="PS51186"/>
    </source>
</evidence>
<dbReference type="AlphaFoldDB" id="A0A1Y2CAC8"/>
<dbReference type="SUPFAM" id="SSF55729">
    <property type="entry name" value="Acyl-CoA N-acyltransferases (Nat)"/>
    <property type="match status" value="1"/>
</dbReference>
<protein>
    <recommendedName>
        <fullName evidence="1">N-acetyltransferase domain-containing protein</fullName>
    </recommendedName>
</protein>
<dbReference type="EMBL" id="MCGO01000023">
    <property type="protein sequence ID" value="ORY43980.1"/>
    <property type="molecule type" value="Genomic_DNA"/>
</dbReference>
<dbReference type="Proteomes" id="UP000193642">
    <property type="component" value="Unassembled WGS sequence"/>
</dbReference>
<proteinExistence type="predicted"/>
<dbReference type="GO" id="GO:0016747">
    <property type="term" value="F:acyltransferase activity, transferring groups other than amino-acyl groups"/>
    <property type="evidence" value="ECO:0007669"/>
    <property type="project" value="InterPro"/>
</dbReference>
<dbReference type="Gene3D" id="3.40.630.30">
    <property type="match status" value="1"/>
</dbReference>
<dbReference type="InterPro" id="IPR016181">
    <property type="entry name" value="Acyl_CoA_acyltransferase"/>
</dbReference>
<evidence type="ECO:0000313" key="3">
    <source>
        <dbReference type="Proteomes" id="UP000193642"/>
    </source>
</evidence>
<dbReference type="Pfam" id="PF13508">
    <property type="entry name" value="Acetyltransf_7"/>
    <property type="match status" value="1"/>
</dbReference>
<dbReference type="InterPro" id="IPR000182">
    <property type="entry name" value="GNAT_dom"/>
</dbReference>
<dbReference type="PROSITE" id="PS51186">
    <property type="entry name" value="GNAT"/>
    <property type="match status" value="1"/>
</dbReference>
<gene>
    <name evidence="2" type="ORF">BCR33DRAFT_785239</name>
</gene>
<reference evidence="2 3" key="1">
    <citation type="submission" date="2016-07" db="EMBL/GenBank/DDBJ databases">
        <title>Pervasive Adenine N6-methylation of Active Genes in Fungi.</title>
        <authorList>
            <consortium name="DOE Joint Genome Institute"/>
            <person name="Mondo S.J."/>
            <person name="Dannebaum R.O."/>
            <person name="Kuo R.C."/>
            <person name="Labutti K."/>
            <person name="Haridas S."/>
            <person name="Kuo A."/>
            <person name="Salamov A."/>
            <person name="Ahrendt S.R."/>
            <person name="Lipzen A."/>
            <person name="Sullivan W."/>
            <person name="Andreopoulos W.B."/>
            <person name="Clum A."/>
            <person name="Lindquist E."/>
            <person name="Daum C."/>
            <person name="Ramamoorthy G.K."/>
            <person name="Gryganskyi A."/>
            <person name="Culley D."/>
            <person name="Magnuson J.K."/>
            <person name="James T.Y."/>
            <person name="O'Malley M.A."/>
            <person name="Stajich J.E."/>
            <person name="Spatafora J.W."/>
            <person name="Visel A."/>
            <person name="Grigoriev I.V."/>
        </authorList>
    </citation>
    <scope>NUCLEOTIDE SEQUENCE [LARGE SCALE GENOMIC DNA]</scope>
    <source>
        <strain evidence="2 3">JEL800</strain>
    </source>
</reference>